<dbReference type="InterPro" id="IPR050314">
    <property type="entry name" value="Glycosyl_Hydrlase_18"/>
</dbReference>
<evidence type="ECO:0000256" key="3">
    <source>
        <dbReference type="SAM" id="SignalP"/>
    </source>
</evidence>
<proteinExistence type="predicted"/>
<dbReference type="SUPFAM" id="SSF56112">
    <property type="entry name" value="Protein kinase-like (PK-like)"/>
    <property type="match status" value="1"/>
</dbReference>
<dbReference type="SUPFAM" id="SSF54556">
    <property type="entry name" value="Chitinase insertion domain"/>
    <property type="match status" value="1"/>
</dbReference>
<dbReference type="Pfam" id="PF07714">
    <property type="entry name" value="PK_Tyr_Ser-Thr"/>
    <property type="match status" value="1"/>
</dbReference>
<dbReference type="InterPro" id="IPR017853">
    <property type="entry name" value="GH"/>
</dbReference>
<feature type="domain" description="GH18" evidence="4">
    <location>
        <begin position="27"/>
        <end position="380"/>
    </location>
</feature>
<sequence length="556" mass="62131">MASKIIFFFLFILFPSSQFHLCGAQTLVKAGYWYASGEFPIQDINSALFTHLSYAFADVNASNYQLLIPSASQQYFSTFPTIVKRRNPSVKPLLSIWNGISATGKSIAGENVNDSVLSSMVSASSKRKAFIDSSIKTARRYGFQGIDLFWVWPNSTDLSNIGVLLDEWRAAINSEQRQPAESQLILTLAIRYLPTIEMVSYPIDSIRRNVDWAHVVAYDYHLPTRENFTGLHAALYNPSSNVNTDFGIREWLNKGMPPSKLVLGLPYHGYAWKLVSSQDNAIGAPASGPAVNIDGSMGYKAIKSYIRDYGYGATSVYNATYVVNLLTTPTIWINFDDVEAIKAKMSYVKEKKLIGFKAFQLSNDDNWVLSRAAQGGENQANKQQLLLKIILPVSLIVILAVAILGYVPPEYVRKGIYSMKYDVYSFGVLLLQIISGKRNTCYYGPQENLNLLEYAYELWSDDRGTEFIDTSLDDSSSTCKIMRCMQIALLCVQENPENRPTMLEVFSMLKNASMAATTPRRPAFSLKADKNTGSTSASQQEICSFNDPQISQLEPR</sequence>
<dbReference type="PANTHER" id="PTHR11177">
    <property type="entry name" value="CHITINASE"/>
    <property type="match status" value="1"/>
</dbReference>
<dbReference type="SUPFAM" id="SSF51445">
    <property type="entry name" value="(Trans)glycosidases"/>
    <property type="match status" value="1"/>
</dbReference>
<accession>A0A5B6X9J2</accession>
<dbReference type="GO" id="GO:0004568">
    <property type="term" value="F:chitinase activity"/>
    <property type="evidence" value="ECO:0007669"/>
    <property type="project" value="TreeGrafter"/>
</dbReference>
<feature type="compositionally biased region" description="Polar residues" evidence="1">
    <location>
        <begin position="531"/>
        <end position="556"/>
    </location>
</feature>
<dbReference type="Gene3D" id="1.10.510.10">
    <property type="entry name" value="Transferase(Phosphotransferase) domain 1"/>
    <property type="match status" value="1"/>
</dbReference>
<dbReference type="AlphaFoldDB" id="A0A5B6X9J2"/>
<dbReference type="InterPro" id="IPR029070">
    <property type="entry name" value="Chitinase_insertion_sf"/>
</dbReference>
<comment type="caution">
    <text evidence="5">The sequence shown here is derived from an EMBL/GenBank/DDBJ whole genome shotgun (WGS) entry which is preliminary data.</text>
</comment>
<dbReference type="OrthoDB" id="73875at2759"/>
<dbReference type="EMBL" id="SMMG02000001">
    <property type="protein sequence ID" value="KAA3489952.1"/>
    <property type="molecule type" value="Genomic_DNA"/>
</dbReference>
<reference evidence="6" key="1">
    <citation type="journal article" date="2019" name="Plant Biotechnol. J.">
        <title>Genome sequencing of the Australian wild diploid species Gossypium australe highlights disease resistance and delayed gland morphogenesis.</title>
        <authorList>
            <person name="Cai Y."/>
            <person name="Cai X."/>
            <person name="Wang Q."/>
            <person name="Wang P."/>
            <person name="Zhang Y."/>
            <person name="Cai C."/>
            <person name="Xu Y."/>
            <person name="Wang K."/>
            <person name="Zhou Z."/>
            <person name="Wang C."/>
            <person name="Geng S."/>
            <person name="Li B."/>
            <person name="Dong Q."/>
            <person name="Hou Y."/>
            <person name="Wang H."/>
            <person name="Ai P."/>
            <person name="Liu Z."/>
            <person name="Yi F."/>
            <person name="Sun M."/>
            <person name="An G."/>
            <person name="Cheng J."/>
            <person name="Zhang Y."/>
            <person name="Shi Q."/>
            <person name="Xie Y."/>
            <person name="Shi X."/>
            <person name="Chang Y."/>
            <person name="Huang F."/>
            <person name="Chen Y."/>
            <person name="Hong S."/>
            <person name="Mi L."/>
            <person name="Sun Q."/>
            <person name="Zhang L."/>
            <person name="Zhou B."/>
            <person name="Peng R."/>
            <person name="Zhang X."/>
            <person name="Liu F."/>
        </authorList>
    </citation>
    <scope>NUCLEOTIDE SEQUENCE [LARGE SCALE GENOMIC DNA]</scope>
    <source>
        <strain evidence="6">cv. PA1801</strain>
    </source>
</reference>
<dbReference type="GO" id="GO:0005576">
    <property type="term" value="C:extracellular region"/>
    <property type="evidence" value="ECO:0007669"/>
    <property type="project" value="TreeGrafter"/>
</dbReference>
<feature type="transmembrane region" description="Helical" evidence="2">
    <location>
        <begin position="385"/>
        <end position="407"/>
    </location>
</feature>
<keyword evidence="2" id="KW-1133">Transmembrane helix</keyword>
<dbReference type="Proteomes" id="UP000325315">
    <property type="component" value="Unassembled WGS sequence"/>
</dbReference>
<dbReference type="Gene3D" id="3.20.20.80">
    <property type="entry name" value="Glycosidases"/>
    <property type="match status" value="1"/>
</dbReference>
<evidence type="ECO:0000259" key="4">
    <source>
        <dbReference type="PROSITE" id="PS51910"/>
    </source>
</evidence>
<evidence type="ECO:0000313" key="6">
    <source>
        <dbReference type="Proteomes" id="UP000325315"/>
    </source>
</evidence>
<dbReference type="InterPro" id="IPR011009">
    <property type="entry name" value="Kinase-like_dom_sf"/>
</dbReference>
<organism evidence="5 6">
    <name type="scientific">Gossypium australe</name>
    <dbReference type="NCBI Taxonomy" id="47621"/>
    <lineage>
        <taxon>Eukaryota</taxon>
        <taxon>Viridiplantae</taxon>
        <taxon>Streptophyta</taxon>
        <taxon>Embryophyta</taxon>
        <taxon>Tracheophyta</taxon>
        <taxon>Spermatophyta</taxon>
        <taxon>Magnoliopsida</taxon>
        <taxon>eudicotyledons</taxon>
        <taxon>Gunneridae</taxon>
        <taxon>Pentapetalae</taxon>
        <taxon>rosids</taxon>
        <taxon>malvids</taxon>
        <taxon>Malvales</taxon>
        <taxon>Malvaceae</taxon>
        <taxon>Malvoideae</taxon>
        <taxon>Gossypium</taxon>
    </lineage>
</organism>
<dbReference type="GO" id="GO:0005975">
    <property type="term" value="P:carbohydrate metabolic process"/>
    <property type="evidence" value="ECO:0007669"/>
    <property type="project" value="InterPro"/>
</dbReference>
<dbReference type="InterPro" id="IPR011583">
    <property type="entry name" value="Chitinase_II/V-like_cat"/>
</dbReference>
<dbReference type="Pfam" id="PF00704">
    <property type="entry name" value="Glyco_hydro_18"/>
    <property type="match status" value="1"/>
</dbReference>
<dbReference type="PANTHER" id="PTHR11177:SF369">
    <property type="entry name" value="CLASS V CHITINASE-LIKE"/>
    <property type="match status" value="1"/>
</dbReference>
<dbReference type="CDD" id="cd02879">
    <property type="entry name" value="GH18_plant_chitinase_class_V"/>
    <property type="match status" value="1"/>
</dbReference>
<keyword evidence="2" id="KW-0472">Membrane</keyword>
<protein>
    <submittedName>
        <fullName evidence="5">Cysteine-rich RLK 34</fullName>
    </submittedName>
</protein>
<dbReference type="PROSITE" id="PS51910">
    <property type="entry name" value="GH18_2"/>
    <property type="match status" value="1"/>
</dbReference>
<name>A0A5B6X9J2_9ROSI</name>
<keyword evidence="2" id="KW-0812">Transmembrane</keyword>
<dbReference type="FunFam" id="3.10.50.10:FF:000015">
    <property type="entry name" value="Chitotriosidase-1"/>
    <property type="match status" value="1"/>
</dbReference>
<feature type="signal peptide" evidence="3">
    <location>
        <begin position="1"/>
        <end position="24"/>
    </location>
</feature>
<keyword evidence="3" id="KW-0732">Signal</keyword>
<evidence type="ECO:0000256" key="2">
    <source>
        <dbReference type="SAM" id="Phobius"/>
    </source>
</evidence>
<dbReference type="GO" id="GO:0008061">
    <property type="term" value="F:chitin binding"/>
    <property type="evidence" value="ECO:0007669"/>
    <property type="project" value="InterPro"/>
</dbReference>
<keyword evidence="6" id="KW-1185">Reference proteome</keyword>
<dbReference type="Gene3D" id="3.10.50.10">
    <property type="match status" value="1"/>
</dbReference>
<evidence type="ECO:0000256" key="1">
    <source>
        <dbReference type="SAM" id="MobiDB-lite"/>
    </source>
</evidence>
<gene>
    <name evidence="5" type="ORF">EPI10_033496</name>
</gene>
<dbReference type="GO" id="GO:0006032">
    <property type="term" value="P:chitin catabolic process"/>
    <property type="evidence" value="ECO:0007669"/>
    <property type="project" value="TreeGrafter"/>
</dbReference>
<evidence type="ECO:0000313" key="5">
    <source>
        <dbReference type="EMBL" id="KAA3489952.1"/>
    </source>
</evidence>
<feature type="region of interest" description="Disordered" evidence="1">
    <location>
        <begin position="523"/>
        <end position="556"/>
    </location>
</feature>
<dbReference type="SMART" id="SM00636">
    <property type="entry name" value="Glyco_18"/>
    <property type="match status" value="1"/>
</dbReference>
<dbReference type="InterPro" id="IPR001245">
    <property type="entry name" value="Ser-Thr/Tyr_kinase_cat_dom"/>
</dbReference>
<dbReference type="InterPro" id="IPR001223">
    <property type="entry name" value="Glyco_hydro18_cat"/>
</dbReference>
<dbReference type="GO" id="GO:0004672">
    <property type="term" value="F:protein kinase activity"/>
    <property type="evidence" value="ECO:0007669"/>
    <property type="project" value="InterPro"/>
</dbReference>
<feature type="chain" id="PRO_5022672877" evidence="3">
    <location>
        <begin position="25"/>
        <end position="556"/>
    </location>
</feature>